<evidence type="ECO:0000256" key="6">
    <source>
        <dbReference type="ARBA" id="ARBA00022840"/>
    </source>
</evidence>
<dbReference type="PANTHER" id="PTHR36498">
    <property type="entry name" value="TATA-BINDING PROTEIN-ASSOCIATED FACTOR 172"/>
    <property type="match status" value="1"/>
</dbReference>
<evidence type="ECO:0000313" key="12">
    <source>
        <dbReference type="EMBL" id="KAK1926983.1"/>
    </source>
</evidence>
<keyword evidence="3" id="KW-0547">Nucleotide-binding</keyword>
<accession>A0AAD9FVS4</accession>
<dbReference type="PROSITE" id="PS51194">
    <property type="entry name" value="HELICASE_CTER"/>
    <property type="match status" value="1"/>
</dbReference>
<evidence type="ECO:0000259" key="10">
    <source>
        <dbReference type="PROSITE" id="PS51192"/>
    </source>
</evidence>
<dbReference type="InterPro" id="IPR022707">
    <property type="entry name" value="Mot1_central_dom"/>
</dbReference>
<dbReference type="InterPro" id="IPR001650">
    <property type="entry name" value="Helicase_C-like"/>
</dbReference>
<keyword evidence="5 12" id="KW-0347">Helicase</keyword>
<protein>
    <submittedName>
        <fullName evidence="12">Helicase</fullName>
    </submittedName>
</protein>
<evidence type="ECO:0000259" key="11">
    <source>
        <dbReference type="PROSITE" id="PS51194"/>
    </source>
</evidence>
<feature type="region of interest" description="Disordered" evidence="9">
    <location>
        <begin position="188"/>
        <end position="214"/>
    </location>
</feature>
<dbReference type="Pfam" id="PF00176">
    <property type="entry name" value="SNF2-rel_dom"/>
    <property type="match status" value="1"/>
</dbReference>
<evidence type="ECO:0000313" key="13">
    <source>
        <dbReference type="Proteomes" id="UP001182556"/>
    </source>
</evidence>
<dbReference type="InterPro" id="IPR044078">
    <property type="entry name" value="Mot1_ATP-bd"/>
</dbReference>
<dbReference type="SMART" id="SM00487">
    <property type="entry name" value="DEXDc"/>
    <property type="match status" value="1"/>
</dbReference>
<keyword evidence="4" id="KW-0378">Hydrolase</keyword>
<dbReference type="EMBL" id="JAODAN010000001">
    <property type="protein sequence ID" value="KAK1926983.1"/>
    <property type="molecule type" value="Genomic_DNA"/>
</dbReference>
<dbReference type="InterPro" id="IPR038718">
    <property type="entry name" value="SNF2-like_sf"/>
</dbReference>
<evidence type="ECO:0000256" key="3">
    <source>
        <dbReference type="ARBA" id="ARBA00022741"/>
    </source>
</evidence>
<dbReference type="PROSITE" id="PS51192">
    <property type="entry name" value="HELICASE_ATP_BIND_1"/>
    <property type="match status" value="1"/>
</dbReference>
<dbReference type="InterPro" id="IPR014001">
    <property type="entry name" value="Helicase_ATP-bd"/>
</dbReference>
<evidence type="ECO:0000256" key="4">
    <source>
        <dbReference type="ARBA" id="ARBA00022801"/>
    </source>
</evidence>
<feature type="region of interest" description="Disordered" evidence="9">
    <location>
        <begin position="245"/>
        <end position="287"/>
    </location>
</feature>
<dbReference type="InterPro" id="IPR000330">
    <property type="entry name" value="SNF2_N"/>
</dbReference>
<dbReference type="Pfam" id="PF12054">
    <property type="entry name" value="DUF3535"/>
    <property type="match status" value="1"/>
</dbReference>
<proteinExistence type="predicted"/>
<comment type="caution">
    <text evidence="12">The sequence shown here is derived from an EMBL/GenBank/DDBJ whole genome shotgun (WGS) entry which is preliminary data.</text>
</comment>
<evidence type="ECO:0000256" key="7">
    <source>
        <dbReference type="ARBA" id="ARBA00023125"/>
    </source>
</evidence>
<dbReference type="InterPro" id="IPR016024">
    <property type="entry name" value="ARM-type_fold"/>
</dbReference>
<dbReference type="SUPFAM" id="SSF52540">
    <property type="entry name" value="P-loop containing nucleoside triphosphate hydrolases"/>
    <property type="match status" value="2"/>
</dbReference>
<keyword evidence="2" id="KW-0677">Repeat</keyword>
<evidence type="ECO:0000256" key="9">
    <source>
        <dbReference type="SAM" id="MobiDB-lite"/>
    </source>
</evidence>
<dbReference type="FunFam" id="3.40.50.10810:FF:000042">
    <property type="entry name" value="SNF2 family helicase-like protein"/>
    <property type="match status" value="1"/>
</dbReference>
<dbReference type="Pfam" id="PF02985">
    <property type="entry name" value="HEAT"/>
    <property type="match status" value="1"/>
</dbReference>
<evidence type="ECO:0000256" key="2">
    <source>
        <dbReference type="ARBA" id="ARBA00022737"/>
    </source>
</evidence>
<dbReference type="CDD" id="cd18793">
    <property type="entry name" value="SF2_C_SNF"/>
    <property type="match status" value="1"/>
</dbReference>
<dbReference type="SMART" id="SM00490">
    <property type="entry name" value="HELICc"/>
    <property type="match status" value="1"/>
</dbReference>
<feature type="domain" description="Helicase C-terminal" evidence="11">
    <location>
        <begin position="1667"/>
        <end position="1822"/>
    </location>
</feature>
<evidence type="ECO:0000256" key="1">
    <source>
        <dbReference type="ARBA" id="ARBA00004123"/>
    </source>
</evidence>
<keyword evidence="13" id="KW-1185">Reference proteome</keyword>
<evidence type="ECO:0000256" key="5">
    <source>
        <dbReference type="ARBA" id="ARBA00022806"/>
    </source>
</evidence>
<dbReference type="Pfam" id="PF00271">
    <property type="entry name" value="Helicase_C"/>
    <property type="match status" value="1"/>
</dbReference>
<keyword evidence="8" id="KW-0539">Nucleus</keyword>
<dbReference type="Gene3D" id="3.40.50.10810">
    <property type="entry name" value="Tandem AAA-ATPase domain"/>
    <property type="match status" value="1"/>
</dbReference>
<dbReference type="GO" id="GO:0003677">
    <property type="term" value="F:DNA binding"/>
    <property type="evidence" value="ECO:0007669"/>
    <property type="project" value="UniProtKB-KW"/>
</dbReference>
<name>A0AAD9FVS4_PAPLA</name>
<keyword evidence="7" id="KW-0238">DNA-binding</keyword>
<dbReference type="InterPro" id="IPR027417">
    <property type="entry name" value="P-loop_NTPase"/>
</dbReference>
<dbReference type="Proteomes" id="UP001182556">
    <property type="component" value="Unassembled WGS sequence"/>
</dbReference>
<dbReference type="InterPro" id="IPR049730">
    <property type="entry name" value="SNF2/RAD54-like_C"/>
</dbReference>
<dbReference type="InterPro" id="IPR000357">
    <property type="entry name" value="HEAT"/>
</dbReference>
<dbReference type="CDD" id="cd17999">
    <property type="entry name" value="DEXHc_Mot1"/>
    <property type="match status" value="1"/>
</dbReference>
<feature type="domain" description="Helicase ATP-binding" evidence="10">
    <location>
        <begin position="1321"/>
        <end position="1496"/>
    </location>
</feature>
<sequence length="1883" mass="204668">MSFRQDKLILLLETGTSAQVRRTAAKQLAELTVKTFHATITPRPAEPDDVKPDVDNDDTKVTLSASASEDDAWNGVLETVSKLLPLLRSKSSETRHATANALGLLAQSLPSYTVPVTDPSSSTSQPLDLAELLRSGDMLLASAGREYVAKPVNAADKAKRRKAMMGSLGLGDAVGWGEDVDKVIGEEDEEMDGAPKNPSPSPAVATPPSETPKDVFEGLSARQITMLKRKKGNIVEEANKLRRLNASSAGSGPGSVPPSAAPTPDSSPQRKPSALPLTPGPSSEAVTIDPGAKARAAAASGAVEPIMDADGNAITSNLPTLTMTSGLSPWVTILDEVEPGLVDPAWQARHGSALSVMEIVRYVGSALPRSYLLDLGRSLLTLLVLDRFGDFVGDTVMAPVRETAAQALGVMLKYLDDPAIYEVHSTLVAMVRQPWAKRGKEGANAAKGEKFAWEVRHAGLLGLKYEVAVRSDLLGVGVKAEDGEDVKPKIEENGYTTGPPDLLKDVVESAILAMQDVDDDVRSVAASALLPITEALASRLQPSELSALLDTLWKCLAADTDDLGSSTGAIMDLLGTMINHKQVIAEMSGDYEVSDPRSRHNRISRMYPYLRHTIPSVRLAVVKALHTFTTVQDLPRNDWMYNTFFALIFQNLVLEERADIRDLSFATFSSAVHAAENMDGALDAMVRPSLEEWYEIVMTPIGSKFDDTLFVKGGKASSGHYVDKHIMAGDLSLVPMETMLATRIAGAKALASLLKYFREASDVKLLQRYLRSASAHQIFLASVVIQEWAQDVDSRSAGPLVSLGATDQNGQELAKTLVALVEAPPAATYHEMTLFLRRVQAECQALLNAFVTDGGVKKDKIPDLPTVIDPSTKSSSVFSLATAQTAVGPHFDALSKLVSKVKAKTALPALADRQRKVMASIGYFGVMKERYDIQVSTAICGALIALRVMPAKFGPVVKNVMDGVKKEENEVLQVRAAASVASFVEFCNSPLFTGKNNPSDKIVKNLFTFLCQDVAVTPVFSVNSSATEGILSLKEEKPVPVKKTAAGLKEIPDETEEQISSRLTRRGALEAFRALAKKFGSRLFESVPKYWEGLSAALLATFGSGISIDDVDSKLSGDLAAGQELIDALTSLRLIAPELDPSLHEKMTELCPFVIAALSSSFSVVRSTAAKCLAALCDVVTEHGMRLVVDTVVPLVGDAKRTASRQGAVEAIHHIIKLLDMKVLPYVLFLIVPILGRMSDPDESTRLLSTSTFAALVKMVPLEAGIPDPPGFSPELLAKRDDERKFLMQLLDGSKAEQYEIPIDIKADLRQYQRDGVSWLAFLAKYQLHGILCDDMGLGKSLQSICIVGSKHHERATKHKQTGSVDSAHLPSLIVCPPTLTGHWYYEILKFTDYLRPMQYVGNQWERSMLRQKITSPDVDVVIMSYEAVRADIAELSKIDWLYCVLDEGHIIKNAKTKLSAAVKQIKAQHRLLLSGTPIQNNVLELWSLFDFLMPGFLGSERVFNDKFSKPILADRDGKATPKERDAAAAALEALHKQVLPFLLRRLKEDVLHDLPPKIIQDYYCELSTVQKALYDEFSKSRAAEEAGEAVTSEGQPGQGHVFQSLQYLRKLCNHPALVLDGEEGQARWGEVVKKVGGGLPPLSDLSHAPKLEALRQLLNDCGIGLPASDKLGGVEETPQHRVLIFCQLRPMLDIIERDLFGSAMSNVRYMRMDGSTDPRKRHAVVQTFNADARIDVLLLTTSVGGLGLNLTGADTVIFVDHDWNPMKDLQAMDRAHRLGQKKVVNVYRLITRGTLEEKIMGLQRFKLNIASSVVTQQNAGLGSMNTGEVLDLFKISSEPEGVKPARPSNGPVSASKVLEGLEDLPAEDEYAELSLSNFMSKV</sequence>
<evidence type="ECO:0000256" key="8">
    <source>
        <dbReference type="ARBA" id="ARBA00023242"/>
    </source>
</evidence>
<dbReference type="PANTHER" id="PTHR36498:SF1">
    <property type="entry name" value="TATA-BINDING PROTEIN-ASSOCIATED FACTOR 172"/>
    <property type="match status" value="1"/>
</dbReference>
<dbReference type="GO" id="GO:0016887">
    <property type="term" value="F:ATP hydrolysis activity"/>
    <property type="evidence" value="ECO:0007669"/>
    <property type="project" value="InterPro"/>
</dbReference>
<dbReference type="InterPro" id="IPR044972">
    <property type="entry name" value="Mot1"/>
</dbReference>
<gene>
    <name evidence="12" type="ORF">DB88DRAFT_476277</name>
</gene>
<dbReference type="GO" id="GO:0005524">
    <property type="term" value="F:ATP binding"/>
    <property type="evidence" value="ECO:0007669"/>
    <property type="project" value="UniProtKB-KW"/>
</dbReference>
<organism evidence="12 13">
    <name type="scientific">Papiliotrema laurentii</name>
    <name type="common">Cryptococcus laurentii</name>
    <dbReference type="NCBI Taxonomy" id="5418"/>
    <lineage>
        <taxon>Eukaryota</taxon>
        <taxon>Fungi</taxon>
        <taxon>Dikarya</taxon>
        <taxon>Basidiomycota</taxon>
        <taxon>Agaricomycotina</taxon>
        <taxon>Tremellomycetes</taxon>
        <taxon>Tremellales</taxon>
        <taxon>Rhynchogastremaceae</taxon>
        <taxon>Papiliotrema</taxon>
    </lineage>
</organism>
<keyword evidence="6" id="KW-0067">ATP-binding</keyword>
<dbReference type="FunFam" id="3.40.50.300:FF:001793">
    <property type="entry name" value="TATA-binding protein-associated factor"/>
    <property type="match status" value="1"/>
</dbReference>
<dbReference type="GO" id="GO:0004386">
    <property type="term" value="F:helicase activity"/>
    <property type="evidence" value="ECO:0007669"/>
    <property type="project" value="UniProtKB-KW"/>
</dbReference>
<reference evidence="12" key="1">
    <citation type="submission" date="2023-02" db="EMBL/GenBank/DDBJ databases">
        <title>Identification and recombinant expression of a fungal hydrolase from Papiliotrema laurentii that hydrolyzes apple cutin and clears colloidal polyester polyurethane.</title>
        <authorList>
            <consortium name="DOE Joint Genome Institute"/>
            <person name="Roman V.A."/>
            <person name="Bojanowski C."/>
            <person name="Crable B.R."/>
            <person name="Wagner D.N."/>
            <person name="Hung C.S."/>
            <person name="Nadeau L.J."/>
            <person name="Schratz L."/>
            <person name="Haridas S."/>
            <person name="Pangilinan J."/>
            <person name="Lipzen A."/>
            <person name="Na H."/>
            <person name="Yan M."/>
            <person name="Ng V."/>
            <person name="Grigoriev I.V."/>
            <person name="Spatafora J.W."/>
            <person name="Barlow D."/>
            <person name="Biffinger J."/>
            <person name="Kelley-Loughnane N."/>
            <person name="Varaljay V.A."/>
            <person name="Crookes-Goodson W.J."/>
        </authorList>
    </citation>
    <scope>NUCLEOTIDE SEQUENCE</scope>
    <source>
        <strain evidence="12">5307AH</strain>
    </source>
</reference>
<dbReference type="SUPFAM" id="SSF48371">
    <property type="entry name" value="ARM repeat"/>
    <property type="match status" value="1"/>
</dbReference>
<dbReference type="Gene3D" id="1.25.10.10">
    <property type="entry name" value="Leucine-rich Repeat Variant"/>
    <property type="match status" value="2"/>
</dbReference>
<comment type="subcellular location">
    <subcellularLocation>
        <location evidence="1">Nucleus</location>
    </subcellularLocation>
</comment>
<dbReference type="Gene3D" id="3.40.50.300">
    <property type="entry name" value="P-loop containing nucleotide triphosphate hydrolases"/>
    <property type="match status" value="1"/>
</dbReference>
<dbReference type="GO" id="GO:0017025">
    <property type="term" value="F:TBP-class protein binding"/>
    <property type="evidence" value="ECO:0007669"/>
    <property type="project" value="InterPro"/>
</dbReference>
<dbReference type="InterPro" id="IPR011989">
    <property type="entry name" value="ARM-like"/>
</dbReference>
<dbReference type="GO" id="GO:0005634">
    <property type="term" value="C:nucleus"/>
    <property type="evidence" value="ECO:0007669"/>
    <property type="project" value="UniProtKB-SubCell"/>
</dbReference>